<evidence type="ECO:0000259" key="4">
    <source>
        <dbReference type="Pfam" id="PF12247"/>
    </source>
</evidence>
<dbReference type="Proteomes" id="UP000070700">
    <property type="component" value="Unassembled WGS sequence"/>
</dbReference>
<dbReference type="Gene3D" id="3.40.50.1010">
    <property type="entry name" value="5'-nuclease"/>
    <property type="match status" value="1"/>
</dbReference>
<dbReference type="InterPro" id="IPR022040">
    <property type="entry name" value="MKT1_N"/>
</dbReference>
<keyword evidence="1" id="KW-0810">Translation regulation</keyword>
<protein>
    <submittedName>
        <fullName evidence="5">PIN domain-like protein</fullName>
    </submittedName>
</protein>
<dbReference type="PANTHER" id="PTHR11081:SF32">
    <property type="entry name" value="POST-TRANSCRIPTIONAL REGULATOR MKT1"/>
    <property type="match status" value="1"/>
</dbReference>
<dbReference type="RefSeq" id="XP_018064339.1">
    <property type="nucleotide sequence ID" value="XM_018215987.1"/>
</dbReference>
<comment type="similarity">
    <text evidence="2">Belongs to the XPG/RAD2 endonuclease family.</text>
</comment>
<dbReference type="KEGG" id="psco:LY89DRAFT_689867"/>
<dbReference type="InterPro" id="IPR029060">
    <property type="entry name" value="PIN-like_dom_sf"/>
</dbReference>
<accession>A0A132BDS6</accession>
<dbReference type="InterPro" id="IPR022039">
    <property type="entry name" value="MKT1_C"/>
</dbReference>
<evidence type="ECO:0000313" key="5">
    <source>
        <dbReference type="EMBL" id="KUJ09984.1"/>
    </source>
</evidence>
<dbReference type="GO" id="GO:0006417">
    <property type="term" value="P:regulation of translation"/>
    <property type="evidence" value="ECO:0007669"/>
    <property type="project" value="UniProtKB-KW"/>
</dbReference>
<proteinExistence type="inferred from homology"/>
<dbReference type="InterPro" id="IPR006084">
    <property type="entry name" value="XPG/Rad2"/>
</dbReference>
<dbReference type="STRING" id="149040.A0A132BDS6"/>
<sequence>MPLQESDFSVGSNIYSTPFSDLENAVLGVEATSYLQHMLDDPPTHEPLLAALGGDPIALKSHIEKDLDQWKENRIRPLFVFDGQSVVGKEEMALRHARAALNKTQKAWDMYSKNQPEDAVRAFGASGSVRAQDLYRLLQEVLSERNMEFIIAPFSACAQLAYLDKLETQYIDGIMGSKELLLYDIHDSMFNPPTSADWEKKMFTGIIRSDLAAKLNTTPEMLADALLMVGTSFLSPFPPLQVESIISSQPYTLTDAINLLRTSDKSVQNTCVSFHDILEKRDPDWLDKFRKAKMAVKHCITVDEKGNISIREYDNLTNDNHLYLGLQLPAELYHYLSKALIGPRIMNCFVHRELIVLPTLDGVISDEYKKLVSRDLVPLKETTAALISSRIHRAIQHYEIVMKFWFDDGLKQTLVHRNLQPQTNQRVDTWGMKSADLNSLSATLNVTPGTFSFAVFSLQDPENRAKTFRKPDMILDGKSEISASVLWRLLHLRGYINDQHELTPFGKGLAAILKSIGPTIKAHKDIHHIEEAAFLAVELIRFEVLNARNRHNDLIGGALRGSDEDKANCILIGRTACLLKLRHASIGYTGPLSKNFLSFHSIIKAVRETDRDLLEAALASMLLNAQAVRPVHDCDRLGRSLPLCTDVDTSLGIAVKTYLDDFYKVDWTPEERESNKSQYVERYLPHSVNFPEDLDVAFNFFDAVCAGVEQLGDEMNPTDKSAWVSAKAYLDLRR</sequence>
<keyword evidence="6" id="KW-1185">Reference proteome</keyword>
<reference evidence="5 6" key="1">
    <citation type="submission" date="2015-10" db="EMBL/GenBank/DDBJ databases">
        <title>Full genome of DAOMC 229536 Phialocephala scopiformis, a fungal endophyte of spruce producing the potent anti-insectan compound rugulosin.</title>
        <authorList>
            <consortium name="DOE Joint Genome Institute"/>
            <person name="Walker A.K."/>
            <person name="Frasz S.L."/>
            <person name="Seifert K.A."/>
            <person name="Miller J.D."/>
            <person name="Mondo S.J."/>
            <person name="Labutti K."/>
            <person name="Lipzen A."/>
            <person name="Dockter R."/>
            <person name="Kennedy M."/>
            <person name="Grigoriev I.V."/>
            <person name="Spatafora J.W."/>
        </authorList>
    </citation>
    <scope>NUCLEOTIDE SEQUENCE [LARGE SCALE GENOMIC DNA]</scope>
    <source>
        <strain evidence="5 6">CBS 120377</strain>
    </source>
</reference>
<evidence type="ECO:0000256" key="2">
    <source>
        <dbReference type="ARBA" id="ARBA00024023"/>
    </source>
</evidence>
<dbReference type="AlphaFoldDB" id="A0A132BDS6"/>
<dbReference type="Pfam" id="PF12247">
    <property type="entry name" value="MKT1_N"/>
    <property type="match status" value="1"/>
</dbReference>
<dbReference type="OrthoDB" id="17262at2759"/>
<dbReference type="InterPro" id="IPR037314">
    <property type="entry name" value="MKT1_H3TH"/>
</dbReference>
<feature type="domain" description="Post-transcriptional regulator MKT1 C-terminal" evidence="3">
    <location>
        <begin position="488"/>
        <end position="731"/>
    </location>
</feature>
<dbReference type="CDD" id="cd09858">
    <property type="entry name" value="PIN_MKT1"/>
    <property type="match status" value="1"/>
</dbReference>
<dbReference type="InParanoid" id="A0A132BDS6"/>
<evidence type="ECO:0000259" key="3">
    <source>
        <dbReference type="Pfam" id="PF12246"/>
    </source>
</evidence>
<organism evidence="5 6">
    <name type="scientific">Mollisia scopiformis</name>
    <name type="common">Conifer needle endophyte fungus</name>
    <name type="synonym">Phialocephala scopiformis</name>
    <dbReference type="NCBI Taxonomy" id="149040"/>
    <lineage>
        <taxon>Eukaryota</taxon>
        <taxon>Fungi</taxon>
        <taxon>Dikarya</taxon>
        <taxon>Ascomycota</taxon>
        <taxon>Pezizomycotina</taxon>
        <taxon>Leotiomycetes</taxon>
        <taxon>Helotiales</taxon>
        <taxon>Mollisiaceae</taxon>
        <taxon>Mollisia</taxon>
    </lineage>
</organism>
<dbReference type="SUPFAM" id="SSF88723">
    <property type="entry name" value="PIN domain-like"/>
    <property type="match status" value="1"/>
</dbReference>
<dbReference type="EMBL" id="KQ947430">
    <property type="protein sequence ID" value="KUJ09984.1"/>
    <property type="molecule type" value="Genomic_DNA"/>
</dbReference>
<dbReference type="FunCoup" id="A0A132BDS6">
    <property type="interactions" value="368"/>
</dbReference>
<name>A0A132BDS6_MOLSC</name>
<dbReference type="GO" id="GO:0003730">
    <property type="term" value="F:mRNA 3'-UTR binding"/>
    <property type="evidence" value="ECO:0007669"/>
    <property type="project" value="TreeGrafter"/>
</dbReference>
<dbReference type="PANTHER" id="PTHR11081">
    <property type="entry name" value="FLAP ENDONUCLEASE FAMILY MEMBER"/>
    <property type="match status" value="1"/>
</dbReference>
<dbReference type="Pfam" id="PF12246">
    <property type="entry name" value="MKT1_C"/>
    <property type="match status" value="1"/>
</dbReference>
<evidence type="ECO:0000256" key="1">
    <source>
        <dbReference type="ARBA" id="ARBA00022845"/>
    </source>
</evidence>
<evidence type="ECO:0000313" key="6">
    <source>
        <dbReference type="Proteomes" id="UP000070700"/>
    </source>
</evidence>
<dbReference type="GeneID" id="28825713"/>
<feature type="domain" description="Post-transcriptional regulator MKT1 N-terminal" evidence="4">
    <location>
        <begin position="318"/>
        <end position="406"/>
    </location>
</feature>
<dbReference type="CDD" id="cd09902">
    <property type="entry name" value="H3TH_MKT1"/>
    <property type="match status" value="1"/>
</dbReference>
<gene>
    <name evidence="5" type="ORF">LY89DRAFT_689867</name>
</gene>